<comment type="function">
    <text evidence="6">Component of the cytosolic Fe/S protein assembly machinery. Required for maturation of extramitochondrial Fe/S proteins. May play a role in the transfer of pre-assembled Fe/S clusters to target apoproteins.</text>
</comment>
<dbReference type="PANTHER" id="PTHR11615">
    <property type="entry name" value="NITRATE, FORMATE, IRON DEHYDROGENASE"/>
    <property type="match status" value="1"/>
</dbReference>
<dbReference type="SUPFAM" id="SSF53920">
    <property type="entry name" value="Fe-only hydrogenase"/>
    <property type="match status" value="1"/>
</dbReference>
<dbReference type="Proteomes" id="UP000672032">
    <property type="component" value="Chromosome 1"/>
</dbReference>
<evidence type="ECO:0000259" key="9">
    <source>
        <dbReference type="Pfam" id="PF02906"/>
    </source>
</evidence>
<evidence type="ECO:0000256" key="7">
    <source>
        <dbReference type="ARBA" id="ARBA00031269"/>
    </source>
</evidence>
<dbReference type="InterPro" id="IPR004108">
    <property type="entry name" value="Fe_hydrogenase_lsu_C"/>
</dbReference>
<evidence type="ECO:0000256" key="1">
    <source>
        <dbReference type="ARBA" id="ARBA00006596"/>
    </source>
</evidence>
<dbReference type="FunFam" id="3.40.50.1780:FF:000004">
    <property type="entry name" value="Cytosolic Fe-S cluster assembly factor nar1"/>
    <property type="match status" value="1"/>
</dbReference>
<dbReference type="Gene3D" id="3.40.950.10">
    <property type="entry name" value="Fe-only Hydrogenase (Larger Subunit), Chain L, domain 3"/>
    <property type="match status" value="1"/>
</dbReference>
<dbReference type="GO" id="GO:0046872">
    <property type="term" value="F:metal ion binding"/>
    <property type="evidence" value="ECO:0007669"/>
    <property type="project" value="UniProtKB-KW"/>
</dbReference>
<dbReference type="OrthoDB" id="10253113at2759"/>
<evidence type="ECO:0000256" key="8">
    <source>
        <dbReference type="SAM" id="MobiDB-lite"/>
    </source>
</evidence>
<protein>
    <recommendedName>
        <fullName evidence="7">Nuclear architecture-related protein 1</fullName>
    </recommendedName>
</protein>
<evidence type="ECO:0000256" key="5">
    <source>
        <dbReference type="ARBA" id="ARBA00023014"/>
    </source>
</evidence>
<evidence type="ECO:0000256" key="3">
    <source>
        <dbReference type="ARBA" id="ARBA00022723"/>
    </source>
</evidence>
<dbReference type="Pfam" id="PF02906">
    <property type="entry name" value="Fe_hyd_lg_C"/>
    <property type="match status" value="1"/>
</dbReference>
<dbReference type="InterPro" id="IPR050340">
    <property type="entry name" value="Cytosolic_Fe-S_CAF"/>
</dbReference>
<dbReference type="Gene3D" id="3.40.50.1780">
    <property type="match status" value="1"/>
</dbReference>
<comment type="similarity">
    <text evidence="1">Belongs to the NARF family.</text>
</comment>
<keyword evidence="5" id="KW-0411">Iron-sulfur</keyword>
<proteinExistence type="inferred from homology"/>
<evidence type="ECO:0000256" key="4">
    <source>
        <dbReference type="ARBA" id="ARBA00023004"/>
    </source>
</evidence>
<evidence type="ECO:0000313" key="10">
    <source>
        <dbReference type="EMBL" id="QSZ28968.1"/>
    </source>
</evidence>
<sequence length="572" mass="61753">MSAILSADDLNDFISPGVACIKPVETLPVAKPSEDRELEISFNTDAPLPSDLPPAQISLTDCLACSGCVTSAEAVLVSLQSHAEVLSELDSAPGLRLHKNAAGTGINVEGIEQGGKIYVASVSPQSRASIAATFGVTEREAGYMIEHLLSGPKGIKNRAVYRNAFQWVVDTNIAREACLVLGVEEVMVSMNGTEGPKKPILTSSCPGWVCYAEKTHPHVLPHLSRMKSPQALTGTLIKTTLSRKFGISPDRIWHVAVMPCFDKKLEASREELTDAVWEGTGTRGVRDVDSVITSKELLMLADSRRVDFSQLPRTPLPSSSRIPFPDPKIDSFLFPSNRRGSGNGSREAGSSGGNLHYILQYFASQHKGSSVQTIKGRNADVIDYTVVADNGKILLKAARYYGFRNIQNLVRRLKPARPSRMPGGKPIGSARRPNGKATGPDYSYVEVMACPGGCTNGGGQIKVDDPINASRLEGDAKAGPQEQKMWLAKVDEAYFSEEDSVESSSVDDRNDFVEGISPSYIKDTLSHWATTTGIDLDRLVYTTYREVVSDVGKNVGDAERVIEIAGKIGGGW</sequence>
<keyword evidence="11" id="KW-1185">Reference proteome</keyword>
<keyword evidence="2" id="KW-0004">4Fe-4S</keyword>
<gene>
    <name evidence="10" type="ORF">DSL72_003477</name>
</gene>
<dbReference type="GO" id="GO:0051539">
    <property type="term" value="F:4 iron, 4 sulfur cluster binding"/>
    <property type="evidence" value="ECO:0007669"/>
    <property type="project" value="UniProtKB-KW"/>
</dbReference>
<evidence type="ECO:0000313" key="11">
    <source>
        <dbReference type="Proteomes" id="UP000672032"/>
    </source>
</evidence>
<name>A0A8A3P5Y6_9HELO</name>
<evidence type="ECO:0000256" key="2">
    <source>
        <dbReference type="ARBA" id="ARBA00022485"/>
    </source>
</evidence>
<dbReference type="InterPro" id="IPR009016">
    <property type="entry name" value="Fe_hydrogenase"/>
</dbReference>
<organism evidence="10 11">
    <name type="scientific">Monilinia vaccinii-corymbosi</name>
    <dbReference type="NCBI Taxonomy" id="61207"/>
    <lineage>
        <taxon>Eukaryota</taxon>
        <taxon>Fungi</taxon>
        <taxon>Dikarya</taxon>
        <taxon>Ascomycota</taxon>
        <taxon>Pezizomycotina</taxon>
        <taxon>Leotiomycetes</taxon>
        <taxon>Helotiales</taxon>
        <taxon>Sclerotiniaceae</taxon>
        <taxon>Monilinia</taxon>
    </lineage>
</organism>
<feature type="region of interest" description="Disordered" evidence="8">
    <location>
        <begin position="416"/>
        <end position="436"/>
    </location>
</feature>
<reference evidence="10" key="1">
    <citation type="submission" date="2020-10" db="EMBL/GenBank/DDBJ databases">
        <title>Genome Sequence of Monilinia vaccinii-corymbosi Sheds Light on Mummy Berry Disease Infection of Blueberry and Mating Type.</title>
        <authorList>
            <person name="Yow A.G."/>
            <person name="Zhang Y."/>
            <person name="Bansal K."/>
            <person name="Eacker S.M."/>
            <person name="Sullivan S."/>
            <person name="Liachko I."/>
            <person name="Cubeta M.A."/>
            <person name="Rollins J.A."/>
            <person name="Ashrafi H."/>
        </authorList>
    </citation>
    <scope>NUCLEOTIDE SEQUENCE</scope>
    <source>
        <strain evidence="10">RL-1</strain>
    </source>
</reference>
<feature type="domain" description="Iron hydrogenase large subunit C-terminal" evidence="9">
    <location>
        <begin position="117"/>
        <end position="458"/>
    </location>
</feature>
<dbReference type="EMBL" id="CP063405">
    <property type="protein sequence ID" value="QSZ28968.1"/>
    <property type="molecule type" value="Genomic_DNA"/>
</dbReference>
<evidence type="ECO:0000256" key="6">
    <source>
        <dbReference type="ARBA" id="ARBA00025099"/>
    </source>
</evidence>
<keyword evidence="3" id="KW-0479">Metal-binding</keyword>
<keyword evidence="4" id="KW-0408">Iron</keyword>
<dbReference type="AlphaFoldDB" id="A0A8A3P5Y6"/>
<accession>A0A8A3P5Y6</accession>